<dbReference type="HAMAP" id="MF_00211">
    <property type="entry name" value="TrpD"/>
    <property type="match status" value="1"/>
</dbReference>
<name>A0A1E8EZE6_9CLOT</name>
<dbReference type="Gene3D" id="3.40.1030.10">
    <property type="entry name" value="Nucleoside phosphorylase/phosphoribosyltransferase catalytic domain"/>
    <property type="match status" value="1"/>
</dbReference>
<evidence type="ECO:0000256" key="9">
    <source>
        <dbReference type="HAMAP-Rule" id="MF_00211"/>
    </source>
</evidence>
<dbReference type="UniPathway" id="UPA00035">
    <property type="reaction ID" value="UER00041"/>
</dbReference>
<feature type="binding site" evidence="9">
    <location>
        <begin position="87"/>
        <end position="88"/>
    </location>
    <ligand>
        <name>5-phospho-alpha-D-ribose 1-diphosphate</name>
        <dbReference type="ChEBI" id="CHEBI:58017"/>
    </ligand>
</feature>
<comment type="subunit">
    <text evidence="9">Homodimer.</text>
</comment>
<feature type="binding site" evidence="9">
    <location>
        <position position="84"/>
    </location>
    <ligand>
        <name>anthranilate</name>
        <dbReference type="ChEBI" id="CHEBI:16567"/>
        <label>1</label>
    </ligand>
</feature>
<dbReference type="PANTHER" id="PTHR43285">
    <property type="entry name" value="ANTHRANILATE PHOSPHORIBOSYLTRANSFERASE"/>
    <property type="match status" value="1"/>
</dbReference>
<organism evidence="12 13">
    <name type="scientific">Clostridium acetireducens DSM 10703</name>
    <dbReference type="NCBI Taxonomy" id="1121290"/>
    <lineage>
        <taxon>Bacteria</taxon>
        <taxon>Bacillati</taxon>
        <taxon>Bacillota</taxon>
        <taxon>Clostridia</taxon>
        <taxon>Eubacteriales</taxon>
        <taxon>Clostridiaceae</taxon>
        <taxon>Clostridium</taxon>
    </lineage>
</organism>
<keyword evidence="4 9" id="KW-0808">Transferase</keyword>
<dbReference type="FunFam" id="3.40.1030.10:FF:000002">
    <property type="entry name" value="Anthranilate phosphoribosyltransferase"/>
    <property type="match status" value="1"/>
</dbReference>
<dbReference type="OrthoDB" id="9806430at2"/>
<feature type="domain" description="Glycosyl transferase family 3 N-terminal" evidence="11">
    <location>
        <begin position="8"/>
        <end position="69"/>
    </location>
</feature>
<dbReference type="GO" id="GO:0004048">
    <property type="term" value="F:anthranilate phosphoribosyltransferase activity"/>
    <property type="evidence" value="ECO:0007669"/>
    <property type="project" value="UniProtKB-UniRule"/>
</dbReference>
<dbReference type="InterPro" id="IPR000312">
    <property type="entry name" value="Glycosyl_Trfase_fam3"/>
</dbReference>
<feature type="binding site" evidence="9">
    <location>
        <position position="92"/>
    </location>
    <ligand>
        <name>5-phospho-alpha-D-ribose 1-diphosphate</name>
        <dbReference type="ChEBI" id="CHEBI:58017"/>
    </ligand>
</feature>
<dbReference type="RefSeq" id="WP_070110329.1">
    <property type="nucleotide sequence ID" value="NZ_LZFO01000016.1"/>
</dbReference>
<gene>
    <name evidence="9 12" type="primary">trpD</name>
    <name evidence="12" type="ORF">CLOACE_13400</name>
</gene>
<feature type="binding site" evidence="9">
    <location>
        <position position="124"/>
    </location>
    <ligand>
        <name>5-phospho-alpha-D-ribose 1-diphosphate</name>
        <dbReference type="ChEBI" id="CHEBI:58017"/>
    </ligand>
</feature>
<dbReference type="Gene3D" id="1.20.970.10">
    <property type="entry name" value="Transferase, Pyrimidine Nucleoside Phosphorylase, Chain C"/>
    <property type="match status" value="1"/>
</dbReference>
<evidence type="ECO:0000313" key="12">
    <source>
        <dbReference type="EMBL" id="OFI06085.1"/>
    </source>
</evidence>
<evidence type="ECO:0000256" key="7">
    <source>
        <dbReference type="ARBA" id="ARBA00052328"/>
    </source>
</evidence>
<reference evidence="12 13" key="1">
    <citation type="submission" date="2016-06" db="EMBL/GenBank/DDBJ databases">
        <title>Genome sequence of Clostridium acetireducens DSM 10703.</title>
        <authorList>
            <person name="Poehlein A."/>
            <person name="Fluechter S."/>
            <person name="Duerre P."/>
            <person name="Daniel R."/>
        </authorList>
    </citation>
    <scope>NUCLEOTIDE SEQUENCE [LARGE SCALE GENOMIC DNA]</scope>
    <source>
        <strain evidence="12 13">DSM 10703</strain>
    </source>
</reference>
<sequence>MSVIQLRESLQQVIQRKDLSFNNAYESTLSLISGEVSNTEIGAFLVALKSKGETVDEIAGMATGIREKAVKINTKQKYVIDTCGTGGDGAGTFNISTTVAFVLAAAGIVVAKHGNGSISSKSGSADVLKALGVNIKNQISDIENQLNTIGIAFIFAPNIHPNMKYVMQARKDLAIPTVFNVLGPLTNPVNLQAQICGVYKKELVLPMAQVLRKLGRKKAVVVHGAGNLDEISLAGDNYIAFLNEDEIQENIINPKDFGINLAANSEIIGGNAYENAQITLNILKGKKGPHRDIVLLNSALGMIIGGKATNIEEGIELAKESIDSGKALEKLQQLIKFTNLNN</sequence>
<keyword evidence="2 9" id="KW-0028">Amino-acid biosynthesis</keyword>
<protein>
    <recommendedName>
        <fullName evidence="9">Anthranilate phosphoribosyltransferase</fullName>
        <ecNumber evidence="9">2.4.2.18</ecNumber>
    </recommendedName>
</protein>
<feature type="binding site" evidence="9">
    <location>
        <position position="230"/>
    </location>
    <ligand>
        <name>Mg(2+)</name>
        <dbReference type="ChEBI" id="CHEBI:18420"/>
        <label>2</label>
    </ligand>
</feature>
<dbReference type="InterPro" id="IPR036320">
    <property type="entry name" value="Glycosyl_Trfase_fam3_N_dom_sf"/>
</dbReference>
<comment type="similarity">
    <text evidence="9">Belongs to the anthranilate phosphoribosyltransferase family.</text>
</comment>
<keyword evidence="6 9" id="KW-0057">Aromatic amino acid biosynthesis</keyword>
<keyword evidence="9" id="KW-0460">Magnesium</keyword>
<keyword evidence="3 9" id="KW-0328">Glycosyltransferase</keyword>
<evidence type="ECO:0000256" key="4">
    <source>
        <dbReference type="ARBA" id="ARBA00022679"/>
    </source>
</evidence>
<evidence type="ECO:0000313" key="13">
    <source>
        <dbReference type="Proteomes" id="UP000175744"/>
    </source>
</evidence>
<dbReference type="Proteomes" id="UP000175744">
    <property type="component" value="Unassembled WGS sequence"/>
</dbReference>
<comment type="function">
    <text evidence="9">Catalyzes the transfer of the phosphoribosyl group of 5-phosphorylribose-1-pyrophosphate (PRPP) to anthranilate to yield N-(5'-phosphoribosyl)-anthranilate (PRA).</text>
</comment>
<accession>A0A1E8EZE6</accession>
<dbReference type="GO" id="GO:0000287">
    <property type="term" value="F:magnesium ion binding"/>
    <property type="evidence" value="ECO:0007669"/>
    <property type="project" value="UniProtKB-UniRule"/>
</dbReference>
<dbReference type="InterPro" id="IPR017459">
    <property type="entry name" value="Glycosyl_Trfase_fam3_N_dom"/>
</dbReference>
<feature type="binding site" evidence="9">
    <location>
        <position position="229"/>
    </location>
    <ligand>
        <name>Mg(2+)</name>
        <dbReference type="ChEBI" id="CHEBI:18420"/>
        <label>2</label>
    </ligand>
</feature>
<evidence type="ECO:0000259" key="11">
    <source>
        <dbReference type="Pfam" id="PF02885"/>
    </source>
</evidence>
<dbReference type="SUPFAM" id="SSF47648">
    <property type="entry name" value="Nucleoside phosphorylase/phosphoribosyltransferase N-terminal domain"/>
    <property type="match status" value="1"/>
</dbReference>
<dbReference type="PANTHER" id="PTHR43285:SF2">
    <property type="entry name" value="ANTHRANILATE PHOSPHORIBOSYLTRANSFERASE"/>
    <property type="match status" value="1"/>
</dbReference>
<dbReference type="EMBL" id="LZFO01000016">
    <property type="protein sequence ID" value="OFI06085.1"/>
    <property type="molecule type" value="Genomic_DNA"/>
</dbReference>
<feature type="binding site" evidence="9">
    <location>
        <position position="170"/>
    </location>
    <ligand>
        <name>anthranilate</name>
        <dbReference type="ChEBI" id="CHEBI:16567"/>
        <label>2</label>
    </ligand>
</feature>
<dbReference type="Pfam" id="PF00591">
    <property type="entry name" value="Glycos_transf_3"/>
    <property type="match status" value="1"/>
</dbReference>
<dbReference type="GO" id="GO:0000162">
    <property type="term" value="P:L-tryptophan biosynthetic process"/>
    <property type="evidence" value="ECO:0007669"/>
    <property type="project" value="UniProtKB-UniRule"/>
</dbReference>
<dbReference type="NCBIfam" id="TIGR01245">
    <property type="entry name" value="trpD"/>
    <property type="match status" value="1"/>
</dbReference>
<keyword evidence="9" id="KW-0479">Metal-binding</keyword>
<feature type="binding site" evidence="9">
    <location>
        <position position="115"/>
    </location>
    <ligand>
        <name>anthranilate</name>
        <dbReference type="ChEBI" id="CHEBI:16567"/>
        <label>1</label>
    </ligand>
</feature>
<comment type="similarity">
    <text evidence="8">In the C-terminal section; belongs to the anthranilate phosphoribosyltransferase family.</text>
</comment>
<feature type="binding site" evidence="9">
    <location>
        <position position="96"/>
    </location>
    <ligand>
        <name>Mg(2+)</name>
        <dbReference type="ChEBI" id="CHEBI:18420"/>
        <label>1</label>
    </ligand>
</feature>
<feature type="binding site" evidence="9">
    <location>
        <position position="230"/>
    </location>
    <ligand>
        <name>Mg(2+)</name>
        <dbReference type="ChEBI" id="CHEBI:18420"/>
        <label>1</label>
    </ligand>
</feature>
<dbReference type="EC" id="2.4.2.18" evidence="9"/>
<dbReference type="InterPro" id="IPR005940">
    <property type="entry name" value="Anthranilate_Pribosyl_Tfrase"/>
</dbReference>
<feature type="binding site" evidence="9">
    <location>
        <position position="84"/>
    </location>
    <ligand>
        <name>5-phospho-alpha-D-ribose 1-diphosphate</name>
        <dbReference type="ChEBI" id="CHEBI:58017"/>
    </ligand>
</feature>
<keyword evidence="13" id="KW-1185">Reference proteome</keyword>
<keyword evidence="5 9" id="KW-0822">Tryptophan biosynthesis</keyword>
<comment type="cofactor">
    <cofactor evidence="9">
        <name>Mg(2+)</name>
        <dbReference type="ChEBI" id="CHEBI:18420"/>
    </cofactor>
    <text evidence="9">Binds 2 magnesium ions per monomer.</text>
</comment>
<dbReference type="AlphaFoldDB" id="A0A1E8EZE6"/>
<dbReference type="STRING" id="1121290.CLAOCE_13400"/>
<evidence type="ECO:0000256" key="8">
    <source>
        <dbReference type="ARBA" id="ARBA00061188"/>
    </source>
</evidence>
<evidence type="ECO:0000256" key="2">
    <source>
        <dbReference type="ARBA" id="ARBA00022605"/>
    </source>
</evidence>
<evidence type="ECO:0000256" key="6">
    <source>
        <dbReference type="ARBA" id="ARBA00023141"/>
    </source>
</evidence>
<dbReference type="InterPro" id="IPR035902">
    <property type="entry name" value="Nuc_phospho_transferase"/>
</dbReference>
<evidence type="ECO:0000256" key="5">
    <source>
        <dbReference type="ARBA" id="ARBA00022822"/>
    </source>
</evidence>
<dbReference type="PATRIC" id="fig|1121290.3.peg.1319"/>
<evidence type="ECO:0000256" key="3">
    <source>
        <dbReference type="ARBA" id="ARBA00022676"/>
    </source>
</evidence>
<evidence type="ECO:0000259" key="10">
    <source>
        <dbReference type="Pfam" id="PF00591"/>
    </source>
</evidence>
<proteinExistence type="inferred from homology"/>
<comment type="catalytic activity">
    <reaction evidence="7 9">
        <text>N-(5-phospho-beta-D-ribosyl)anthranilate + diphosphate = 5-phospho-alpha-D-ribose 1-diphosphate + anthranilate</text>
        <dbReference type="Rhea" id="RHEA:11768"/>
        <dbReference type="ChEBI" id="CHEBI:16567"/>
        <dbReference type="ChEBI" id="CHEBI:18277"/>
        <dbReference type="ChEBI" id="CHEBI:33019"/>
        <dbReference type="ChEBI" id="CHEBI:58017"/>
        <dbReference type="EC" id="2.4.2.18"/>
    </reaction>
</comment>
<feature type="binding site" evidence="9">
    <location>
        <begin position="94"/>
        <end position="97"/>
    </location>
    <ligand>
        <name>5-phospho-alpha-D-ribose 1-diphosphate</name>
        <dbReference type="ChEBI" id="CHEBI:58017"/>
    </ligand>
</feature>
<comment type="caution">
    <text evidence="12">The sequence shown here is derived from an EMBL/GenBank/DDBJ whole genome shotgun (WGS) entry which is preliminary data.</text>
</comment>
<dbReference type="GO" id="GO:0005829">
    <property type="term" value="C:cytosol"/>
    <property type="evidence" value="ECO:0007669"/>
    <property type="project" value="TreeGrafter"/>
</dbReference>
<evidence type="ECO:0000256" key="1">
    <source>
        <dbReference type="ARBA" id="ARBA00004907"/>
    </source>
</evidence>
<dbReference type="Pfam" id="PF02885">
    <property type="entry name" value="Glycos_trans_3N"/>
    <property type="match status" value="1"/>
</dbReference>
<comment type="caution">
    <text evidence="9">Lacks conserved residue(s) required for the propagation of feature annotation.</text>
</comment>
<feature type="binding site" evidence="9">
    <location>
        <begin position="112"/>
        <end position="120"/>
    </location>
    <ligand>
        <name>5-phospho-alpha-D-ribose 1-diphosphate</name>
        <dbReference type="ChEBI" id="CHEBI:58017"/>
    </ligand>
</feature>
<dbReference type="SUPFAM" id="SSF52418">
    <property type="entry name" value="Nucleoside phosphorylase/phosphoribosyltransferase catalytic domain"/>
    <property type="match status" value="1"/>
</dbReference>
<comment type="pathway">
    <text evidence="1 9">Amino-acid biosynthesis; L-tryptophan biosynthesis; L-tryptophan from chorismate: step 2/5.</text>
</comment>
<feature type="domain" description="Glycosyl transferase family 3" evidence="10">
    <location>
        <begin position="78"/>
        <end position="328"/>
    </location>
</feature>